<dbReference type="Proteomes" id="UP000494165">
    <property type="component" value="Unassembled WGS sequence"/>
</dbReference>
<evidence type="ECO:0000313" key="3">
    <source>
        <dbReference type="Proteomes" id="UP000494165"/>
    </source>
</evidence>
<dbReference type="OrthoDB" id="6620016at2759"/>
<sequence length="307" mass="34477">MQPREQKRTAGCTRHTKSRRVLEFIHAHSVRAYSHFLPPNRPLSEDCSERGWLKIGNAAGVPEAGESEGAIMENGNGIVTEQAPIPSLEEVESTAKEVATLQIQIQQLLSQQKEAESENHKLAETLTQEQEQNKQLKSNGVSAPASNEELLAKVQKLEQDIQLRIEERENYKNKMQVADKRILELEADLADAKKVNEEIGEPMSDKERATVKQTLENITETLKASTAQCESFQRQNTQLQGQVSALKEVISVHKDLLNIRGLETEQLKTTIKLLEDHSLAEKERRSAVLSKMETAVKLNAELKNESK</sequence>
<keyword evidence="1" id="KW-0175">Coiled coil</keyword>
<dbReference type="AlphaFoldDB" id="A0A8S1BSA1"/>
<accession>A0A8S1BSA1</accession>
<organism evidence="2 3">
    <name type="scientific">Cloeon dipterum</name>
    <dbReference type="NCBI Taxonomy" id="197152"/>
    <lineage>
        <taxon>Eukaryota</taxon>
        <taxon>Metazoa</taxon>
        <taxon>Ecdysozoa</taxon>
        <taxon>Arthropoda</taxon>
        <taxon>Hexapoda</taxon>
        <taxon>Insecta</taxon>
        <taxon>Pterygota</taxon>
        <taxon>Palaeoptera</taxon>
        <taxon>Ephemeroptera</taxon>
        <taxon>Pisciforma</taxon>
        <taxon>Baetidae</taxon>
        <taxon>Cloeon</taxon>
    </lineage>
</organism>
<evidence type="ECO:0000256" key="1">
    <source>
        <dbReference type="SAM" id="Coils"/>
    </source>
</evidence>
<name>A0A8S1BSA1_9INSE</name>
<gene>
    <name evidence="2" type="ORF">CLODIP_2_CD05286</name>
</gene>
<reference evidence="2 3" key="1">
    <citation type="submission" date="2020-04" db="EMBL/GenBank/DDBJ databases">
        <authorList>
            <person name="Alioto T."/>
            <person name="Alioto T."/>
            <person name="Gomez Garrido J."/>
        </authorList>
    </citation>
    <scope>NUCLEOTIDE SEQUENCE [LARGE SCALE GENOMIC DNA]</scope>
</reference>
<feature type="coiled-coil region" evidence="1">
    <location>
        <begin position="91"/>
        <end position="249"/>
    </location>
</feature>
<dbReference type="EMBL" id="CADEPI010000001">
    <property type="protein sequence ID" value="CAB3359180.1"/>
    <property type="molecule type" value="Genomic_DNA"/>
</dbReference>
<comment type="caution">
    <text evidence="2">The sequence shown here is derived from an EMBL/GenBank/DDBJ whole genome shotgun (WGS) entry which is preliminary data.</text>
</comment>
<keyword evidence="3" id="KW-1185">Reference proteome</keyword>
<protein>
    <submittedName>
        <fullName evidence="2">Uncharacterized protein</fullName>
    </submittedName>
</protein>
<proteinExistence type="predicted"/>
<evidence type="ECO:0000313" key="2">
    <source>
        <dbReference type="EMBL" id="CAB3359180.1"/>
    </source>
</evidence>